<evidence type="ECO:0000313" key="3">
    <source>
        <dbReference type="Proteomes" id="UP000822688"/>
    </source>
</evidence>
<gene>
    <name evidence="2" type="ORF">KC19_4G097300</name>
</gene>
<accession>A0A8T0I8Z4</accession>
<dbReference type="PANTHER" id="PTHR13238:SF8">
    <property type="match status" value="1"/>
</dbReference>
<dbReference type="Pfam" id="PF11069">
    <property type="entry name" value="CFAP298"/>
    <property type="match status" value="1"/>
</dbReference>
<dbReference type="PANTHER" id="PTHR13238">
    <property type="entry name" value="PROTEIN C21ORF59"/>
    <property type="match status" value="1"/>
</dbReference>
<feature type="compositionally biased region" description="Basic and acidic residues" evidence="1">
    <location>
        <begin position="82"/>
        <end position="93"/>
    </location>
</feature>
<evidence type="ECO:0000313" key="2">
    <source>
        <dbReference type="EMBL" id="KAG0579419.1"/>
    </source>
</evidence>
<dbReference type="GO" id="GO:0003352">
    <property type="term" value="P:regulation of cilium movement"/>
    <property type="evidence" value="ECO:0007669"/>
    <property type="project" value="InterPro"/>
</dbReference>
<comment type="caution">
    <text evidence="2">The sequence shown here is derived from an EMBL/GenBank/DDBJ whole genome shotgun (WGS) entry which is preliminary data.</text>
</comment>
<sequence>MVLLHIKQKDDRQFLFEAPAKDCVDTVIRDLVLVNNLQLRILGLKEESKRLALYGPSKHPDDDEDSDDEGSKKIQKYRGPHYNKDPHCRRTGEACDPETSKQITKTVEDAIALVSKIVAKLRAQGQSCPEREPPIDADTHKAMMAHYFKQQEQLKRMAEDEDDAYMNAQWANPKSLKSQLHGMACNMQFK</sequence>
<feature type="region of interest" description="Disordered" evidence="1">
    <location>
        <begin position="53"/>
        <end position="96"/>
    </location>
</feature>
<proteinExistence type="predicted"/>
<dbReference type="InterPro" id="IPR021298">
    <property type="entry name" value="CFAP298"/>
</dbReference>
<dbReference type="Proteomes" id="UP000822688">
    <property type="component" value="Chromosome 4"/>
</dbReference>
<dbReference type="AlphaFoldDB" id="A0A8T0I8Z4"/>
<name>A0A8T0I8Z4_CERPU</name>
<reference evidence="2" key="1">
    <citation type="submission" date="2020-06" db="EMBL/GenBank/DDBJ databases">
        <title>WGS assembly of Ceratodon purpureus strain R40.</title>
        <authorList>
            <person name="Carey S.B."/>
            <person name="Jenkins J."/>
            <person name="Shu S."/>
            <person name="Lovell J.T."/>
            <person name="Sreedasyam A."/>
            <person name="Maumus F."/>
            <person name="Tiley G.P."/>
            <person name="Fernandez-Pozo N."/>
            <person name="Barry K."/>
            <person name="Chen C."/>
            <person name="Wang M."/>
            <person name="Lipzen A."/>
            <person name="Daum C."/>
            <person name="Saski C.A."/>
            <person name="Payton A.C."/>
            <person name="Mcbreen J.C."/>
            <person name="Conrad R.E."/>
            <person name="Kollar L.M."/>
            <person name="Olsson S."/>
            <person name="Huttunen S."/>
            <person name="Landis J.B."/>
            <person name="Wickett N.J."/>
            <person name="Johnson M.G."/>
            <person name="Rensing S.A."/>
            <person name="Grimwood J."/>
            <person name="Schmutz J."/>
            <person name="Mcdaniel S.F."/>
        </authorList>
    </citation>
    <scope>NUCLEOTIDE SEQUENCE</scope>
    <source>
        <strain evidence="2">R40</strain>
    </source>
</reference>
<keyword evidence="3" id="KW-1185">Reference proteome</keyword>
<dbReference type="EMBL" id="CM026424">
    <property type="protein sequence ID" value="KAG0579419.1"/>
    <property type="molecule type" value="Genomic_DNA"/>
</dbReference>
<organism evidence="2 3">
    <name type="scientific">Ceratodon purpureus</name>
    <name type="common">Fire moss</name>
    <name type="synonym">Dicranum purpureum</name>
    <dbReference type="NCBI Taxonomy" id="3225"/>
    <lineage>
        <taxon>Eukaryota</taxon>
        <taxon>Viridiplantae</taxon>
        <taxon>Streptophyta</taxon>
        <taxon>Embryophyta</taxon>
        <taxon>Bryophyta</taxon>
        <taxon>Bryophytina</taxon>
        <taxon>Bryopsida</taxon>
        <taxon>Dicranidae</taxon>
        <taxon>Pseudoditrichales</taxon>
        <taxon>Ditrichaceae</taxon>
        <taxon>Ceratodon</taxon>
    </lineage>
</organism>
<evidence type="ECO:0000256" key="1">
    <source>
        <dbReference type="SAM" id="MobiDB-lite"/>
    </source>
</evidence>
<protein>
    <submittedName>
        <fullName evidence="2">Uncharacterized protein</fullName>
    </submittedName>
</protein>